<evidence type="ECO:0000256" key="1">
    <source>
        <dbReference type="SAM" id="MobiDB-lite"/>
    </source>
</evidence>
<feature type="compositionally biased region" description="Basic and acidic residues" evidence="1">
    <location>
        <begin position="161"/>
        <end position="172"/>
    </location>
</feature>
<dbReference type="GO" id="GO:0006260">
    <property type="term" value="P:DNA replication"/>
    <property type="evidence" value="ECO:0007669"/>
    <property type="project" value="InterPro"/>
</dbReference>
<evidence type="ECO:0000313" key="4">
    <source>
        <dbReference type="Proteomes" id="UP000348942"/>
    </source>
</evidence>
<evidence type="ECO:0000313" key="3">
    <source>
        <dbReference type="EMBL" id="QGA66619.1"/>
    </source>
</evidence>
<dbReference type="RefSeq" id="WP_153448752.1">
    <property type="nucleotide sequence ID" value="NZ_CP045700.1"/>
</dbReference>
<reference evidence="3 4" key="1">
    <citation type="submission" date="2019-10" db="EMBL/GenBank/DDBJ databases">
        <title>Vibrio sp. nov., isolated from Coralline algae surface.</title>
        <authorList>
            <person name="Geng Y."/>
            <person name="Zhang X."/>
        </authorList>
    </citation>
    <scope>NUCLEOTIDE SEQUENCE [LARGE SCALE GENOMIC DNA]</scope>
    <source>
        <strain evidence="3 4">SM1977</strain>
    </source>
</reference>
<gene>
    <name evidence="3" type="ORF">GFB47_14505</name>
</gene>
<dbReference type="InterPro" id="IPR036388">
    <property type="entry name" value="WH-like_DNA-bd_sf"/>
</dbReference>
<dbReference type="EMBL" id="CP045700">
    <property type="protein sequence ID" value="QGA66619.1"/>
    <property type="molecule type" value="Genomic_DNA"/>
</dbReference>
<dbReference type="NCBIfam" id="TIGR01610">
    <property type="entry name" value="phage_O_Nterm"/>
    <property type="match status" value="1"/>
</dbReference>
<keyword evidence="4" id="KW-1185">Reference proteome</keyword>
<name>A0A5Q0TMB6_9VIBR</name>
<proteinExistence type="predicted"/>
<dbReference type="Proteomes" id="UP000348942">
    <property type="component" value="Chromosome 2"/>
</dbReference>
<dbReference type="Gene3D" id="1.10.10.10">
    <property type="entry name" value="Winged helix-like DNA-binding domain superfamily/Winged helix DNA-binding domain"/>
    <property type="match status" value="1"/>
</dbReference>
<dbReference type="InterPro" id="IPR006497">
    <property type="entry name" value="Phage_lambda_VrpO_N"/>
</dbReference>
<evidence type="ECO:0000259" key="2">
    <source>
        <dbReference type="Pfam" id="PF04492"/>
    </source>
</evidence>
<accession>A0A5Q0TMB6</accession>
<organism evidence="3 4">
    <name type="scientific">Vibrio algicola</name>
    <dbReference type="NCBI Taxonomy" id="2662262"/>
    <lineage>
        <taxon>Bacteria</taxon>
        <taxon>Pseudomonadati</taxon>
        <taxon>Pseudomonadota</taxon>
        <taxon>Gammaproteobacteria</taxon>
        <taxon>Vibrionales</taxon>
        <taxon>Vibrionaceae</taxon>
        <taxon>Vibrio</taxon>
    </lineage>
</organism>
<feature type="region of interest" description="Disordered" evidence="1">
    <location>
        <begin position="154"/>
        <end position="178"/>
    </location>
</feature>
<dbReference type="AlphaFoldDB" id="A0A5Q0TMB6"/>
<sequence>MSNVVAFKVAQDKRGEQVADCDNGFFKIANELADALCCTALSSRESRIVWAVMRKTYGYRQSMDWICLDQLCEMTGITKDNLSRTIKGLVSRNILIKDGRKLGINKVVSEWLKKEEVVKTDNKTSQKRQVKKLSKPTIKVVDIDKTIVETDNANCQNQQPQKRDTIPKDNKQNTKARKSSLSDLDFSVFGEVTPEQIQEIIRIRKANTKKPPTQRVLNILAGEFIKANVQHGLSLSDCLDEWEFRGWQGFKADWVKASKGNRDQDIDWDSTGWGADLTIR</sequence>
<feature type="domain" description="Bacteriophage lambda Replication protein O N-terminal" evidence="2">
    <location>
        <begin position="18"/>
        <end position="111"/>
    </location>
</feature>
<dbReference type="Pfam" id="PF04492">
    <property type="entry name" value="Phage_rep_O"/>
    <property type="match status" value="1"/>
</dbReference>
<protein>
    <recommendedName>
        <fullName evidence="2">Bacteriophage lambda Replication protein O N-terminal domain-containing protein</fullName>
    </recommendedName>
</protein>